<feature type="region of interest" description="Disordered" evidence="1">
    <location>
        <begin position="1"/>
        <end position="75"/>
    </location>
</feature>
<organism evidence="3 4">
    <name type="scientific">Malassezia pachydermatis</name>
    <dbReference type="NCBI Taxonomy" id="77020"/>
    <lineage>
        <taxon>Eukaryota</taxon>
        <taxon>Fungi</taxon>
        <taxon>Dikarya</taxon>
        <taxon>Basidiomycota</taxon>
        <taxon>Ustilaginomycotina</taxon>
        <taxon>Malasseziomycetes</taxon>
        <taxon>Malasseziales</taxon>
        <taxon>Malasseziaceae</taxon>
        <taxon>Malassezia</taxon>
    </lineage>
</organism>
<proteinExistence type="predicted"/>
<dbReference type="EMBL" id="LGAV01000007">
    <property type="protein sequence ID" value="KOS13279.1"/>
    <property type="molecule type" value="Genomic_DNA"/>
</dbReference>
<reference evidence="3 4" key="1">
    <citation type="submission" date="2015-07" db="EMBL/GenBank/DDBJ databases">
        <title>Draft Genome Sequence of Malassezia furfur CBS1878 and Malassezia pachydermatis CBS1879.</title>
        <authorList>
            <person name="Triana S."/>
            <person name="Ohm R."/>
            <person name="Gonzalez A."/>
            <person name="DeCock H."/>
            <person name="Restrepo S."/>
            <person name="Celis A."/>
        </authorList>
    </citation>
    <scope>NUCLEOTIDE SEQUENCE [LARGE SCALE GENOMIC DNA]</scope>
    <source>
        <strain evidence="3 4">CBS 1879</strain>
    </source>
</reference>
<feature type="region of interest" description="Disordered" evidence="1">
    <location>
        <begin position="561"/>
        <end position="652"/>
    </location>
</feature>
<dbReference type="SMART" id="SM01272">
    <property type="entry name" value="LsmAD"/>
    <property type="match status" value="1"/>
</dbReference>
<gene>
    <name evidence="3" type="ORF">Malapachy_1505</name>
</gene>
<evidence type="ECO:0000313" key="3">
    <source>
        <dbReference type="EMBL" id="KOS13279.1"/>
    </source>
</evidence>
<dbReference type="InterPro" id="IPR009604">
    <property type="entry name" value="LsmAD_domain"/>
</dbReference>
<dbReference type="PANTHER" id="PTHR12854:SF7">
    <property type="entry name" value="ATAXIN-2 HOMOLOG"/>
    <property type="match status" value="1"/>
</dbReference>
<feature type="compositionally biased region" description="Basic residues" evidence="1">
    <location>
        <begin position="32"/>
        <end position="47"/>
    </location>
</feature>
<feature type="region of interest" description="Disordered" evidence="1">
    <location>
        <begin position="379"/>
        <end position="443"/>
    </location>
</feature>
<feature type="region of interest" description="Disordered" evidence="1">
    <location>
        <begin position="164"/>
        <end position="200"/>
    </location>
</feature>
<dbReference type="RefSeq" id="XP_017990911.1">
    <property type="nucleotide sequence ID" value="XM_018136009.1"/>
</dbReference>
<dbReference type="STRING" id="77020.A0A0N0RS08"/>
<evidence type="ECO:0000313" key="4">
    <source>
        <dbReference type="Proteomes" id="UP000037751"/>
    </source>
</evidence>
<feature type="compositionally biased region" description="Low complexity" evidence="1">
    <location>
        <begin position="13"/>
        <end position="31"/>
    </location>
</feature>
<evidence type="ECO:0000256" key="1">
    <source>
        <dbReference type="SAM" id="MobiDB-lite"/>
    </source>
</evidence>
<comment type="caution">
    <text evidence="3">The sequence shown here is derived from an EMBL/GenBank/DDBJ whole genome shotgun (WGS) entry which is preliminary data.</text>
</comment>
<dbReference type="OrthoDB" id="2275718at2759"/>
<feature type="region of interest" description="Disordered" evidence="1">
    <location>
        <begin position="689"/>
        <end position="739"/>
    </location>
</feature>
<feature type="compositionally biased region" description="Low complexity" evidence="1">
    <location>
        <begin position="586"/>
        <end position="596"/>
    </location>
</feature>
<feature type="compositionally biased region" description="Basic and acidic residues" evidence="1">
    <location>
        <begin position="729"/>
        <end position="739"/>
    </location>
</feature>
<evidence type="ECO:0000259" key="2">
    <source>
        <dbReference type="SMART" id="SM01272"/>
    </source>
</evidence>
<dbReference type="AlphaFoldDB" id="A0A0N0RS08"/>
<protein>
    <recommendedName>
        <fullName evidence="2">LsmAD domain-containing protein</fullName>
    </recommendedName>
</protein>
<feature type="compositionally biased region" description="Pro residues" evidence="1">
    <location>
        <begin position="561"/>
        <end position="585"/>
    </location>
</feature>
<name>A0A0N0RS08_9BASI</name>
<dbReference type="GO" id="GO:0003729">
    <property type="term" value="F:mRNA binding"/>
    <property type="evidence" value="ECO:0007669"/>
    <property type="project" value="TreeGrafter"/>
</dbReference>
<accession>A0A0N0RS08</accession>
<dbReference type="GeneID" id="28727884"/>
<dbReference type="GO" id="GO:0034063">
    <property type="term" value="P:stress granule assembly"/>
    <property type="evidence" value="ECO:0007669"/>
    <property type="project" value="TreeGrafter"/>
</dbReference>
<keyword evidence="4" id="KW-1185">Reference proteome</keyword>
<feature type="compositionally biased region" description="Gly residues" evidence="1">
    <location>
        <begin position="711"/>
        <end position="720"/>
    </location>
</feature>
<dbReference type="Pfam" id="PF06741">
    <property type="entry name" value="LsmAD"/>
    <property type="match status" value="1"/>
</dbReference>
<feature type="domain" description="LsmAD" evidence="2">
    <location>
        <begin position="241"/>
        <end position="311"/>
    </location>
</feature>
<dbReference type="InterPro" id="IPR045117">
    <property type="entry name" value="ATXN2-like"/>
</dbReference>
<feature type="compositionally biased region" description="Low complexity" evidence="1">
    <location>
        <begin position="433"/>
        <end position="443"/>
    </location>
</feature>
<dbReference type="Proteomes" id="UP000037751">
    <property type="component" value="Unassembled WGS sequence"/>
</dbReference>
<dbReference type="PANTHER" id="PTHR12854">
    <property type="entry name" value="ATAXIN 2-RELATED"/>
    <property type="match status" value="1"/>
</dbReference>
<feature type="compositionally biased region" description="Pro residues" evidence="1">
    <location>
        <begin position="628"/>
        <end position="644"/>
    </location>
</feature>
<sequence>MTTNSSMPPPPARRSSNANNASRTSGPASHRGSAHHHSISGHSHRGAHYGGRGGARHTHASAGKGHATASKASSMPPMQARISLLLAMLVGQMVVVRVRAGDRFVGVVARATMDGDDGQLVLLSVQKLSDVDGQLVLTPQGDEPLTLQATDIVEMDASGAKISSAQDVDAANQAQQRRSSGFRTDTEISAAPGQRADGRALQRWDDEGSALALPADDVATTLEQSTKQGHWDQFAANEARFGVKSNYEETLYTTKLDRSGKDFKAREKEAERLAKEIMEGTTSNTHIAEERNQIPTQDENEEEKYGAVVRETPAAAPADATSTSATPGKALTADFRQFVSAERERLVVRKAELAQKEKQSRLADLKVWAQNFQLKTPVPADMATKKSPSSASAQAGGGVDEARAKLASMTIPAIPPFKKGDEKKKHGGGGGSSSSSGTSSSTTTKLNAKASAFNPGAASFTPGAKVVPSKPVVPSVPFFGTRELKNRPGTTQLRVSDNFRAPKSKKLGDANKVSVWWSYTGRPFRQQVAASAFGGGKMPFFGAEAGAMPMGMAPPPPPPIMSMPFAAPPPPPPPPGAPAPPPPGAAGPAGSVQGVPSPQPVPATAPSHIPRGGNGKSPRTPHQQPMMMTPPPPGPPGPPPPPGTPGGVAQQPYAFMYPMGQYRMPPQGPYMPPPMTPYAAPPMPAFPGAVPPGTPHGMGRPASPPKRASMPGGGGRGGKAGLHACPPRPADDGAKEGSA</sequence>
<dbReference type="GO" id="GO:0010494">
    <property type="term" value="C:cytoplasmic stress granule"/>
    <property type="evidence" value="ECO:0007669"/>
    <property type="project" value="TreeGrafter"/>
</dbReference>
<feature type="compositionally biased region" description="Low complexity" evidence="1">
    <location>
        <begin position="165"/>
        <end position="176"/>
    </location>
</feature>
<dbReference type="VEuPathDB" id="FungiDB:Malapachy_1505"/>